<feature type="chain" id="PRO_5026922323" evidence="1">
    <location>
        <begin position="21"/>
        <end position="245"/>
    </location>
</feature>
<keyword evidence="1" id="KW-0732">Signal</keyword>
<dbReference type="GO" id="GO:0005576">
    <property type="term" value="C:extracellular region"/>
    <property type="evidence" value="ECO:0007669"/>
    <property type="project" value="InterPro"/>
</dbReference>
<dbReference type="RefSeq" id="XP_028025770.1">
    <property type="nucleotide sequence ID" value="XM_028169969.1"/>
</dbReference>
<feature type="signal peptide" evidence="1">
    <location>
        <begin position="1"/>
        <end position="20"/>
    </location>
</feature>
<name>A0A6J2J8M2_BOMMA</name>
<dbReference type="KEGG" id="bman:114239679"/>
<protein>
    <submittedName>
        <fullName evidence="3">Fibrohexamerin-like</fullName>
    </submittedName>
</protein>
<dbReference type="OrthoDB" id="7446189at2759"/>
<dbReference type="InterPro" id="IPR009911">
    <property type="entry name" value="Fibroin_P25"/>
</dbReference>
<evidence type="ECO:0000313" key="3">
    <source>
        <dbReference type="RefSeq" id="XP_028025770.1"/>
    </source>
</evidence>
<dbReference type="GO" id="GO:0005198">
    <property type="term" value="F:structural molecule activity"/>
    <property type="evidence" value="ECO:0007669"/>
    <property type="project" value="InterPro"/>
</dbReference>
<accession>A0A6J2J8M2</accession>
<sequence length="245" mass="27716">MLIKMLIYWFSIALFVQCECFNIENDVEASNIAAVQYNDHDKIRPCPHFDLNCIRAYFKQHSSCVVSHGPVPDPLKLQNIIFHLPHANMSFVLRNSNVGGLNGKVVEFYVNKKTHKLVLAAEMKEVTLESSQMIAKYSRKAKESIELNDGVSGNYGTITFTTVFPDMTNLYLAEAETNSYIEDSNVKYYIGPKMSTSAEVAVSDSFDRVRKNLGLDLQEGFVFLGPIFMANFIQYNICDFGIKYG</sequence>
<reference evidence="3" key="1">
    <citation type="submission" date="2025-08" db="UniProtKB">
        <authorList>
            <consortium name="RefSeq"/>
        </authorList>
    </citation>
    <scope>IDENTIFICATION</scope>
    <source>
        <tissue evidence="3">Silk gland</tissue>
    </source>
</reference>
<dbReference type="AlphaFoldDB" id="A0A6J2J8M2"/>
<dbReference type="Pfam" id="PF07294">
    <property type="entry name" value="Fibroin_P25"/>
    <property type="match status" value="1"/>
</dbReference>
<keyword evidence="2" id="KW-1185">Reference proteome</keyword>
<dbReference type="GeneID" id="114239679"/>
<organism evidence="2 3">
    <name type="scientific">Bombyx mandarina</name>
    <name type="common">Wild silk moth</name>
    <name type="synonym">Wild silkworm</name>
    <dbReference type="NCBI Taxonomy" id="7092"/>
    <lineage>
        <taxon>Eukaryota</taxon>
        <taxon>Metazoa</taxon>
        <taxon>Ecdysozoa</taxon>
        <taxon>Arthropoda</taxon>
        <taxon>Hexapoda</taxon>
        <taxon>Insecta</taxon>
        <taxon>Pterygota</taxon>
        <taxon>Neoptera</taxon>
        <taxon>Endopterygota</taxon>
        <taxon>Lepidoptera</taxon>
        <taxon>Glossata</taxon>
        <taxon>Ditrysia</taxon>
        <taxon>Bombycoidea</taxon>
        <taxon>Bombycidae</taxon>
        <taxon>Bombycinae</taxon>
        <taxon>Bombyx</taxon>
    </lineage>
</organism>
<proteinExistence type="predicted"/>
<evidence type="ECO:0000313" key="2">
    <source>
        <dbReference type="Proteomes" id="UP000504629"/>
    </source>
</evidence>
<gene>
    <name evidence="3" type="primary">LOC114239679</name>
</gene>
<dbReference type="Proteomes" id="UP000504629">
    <property type="component" value="Unplaced"/>
</dbReference>
<evidence type="ECO:0000256" key="1">
    <source>
        <dbReference type="SAM" id="SignalP"/>
    </source>
</evidence>